<dbReference type="Proteomes" id="UP001428341">
    <property type="component" value="Unassembled WGS sequence"/>
</dbReference>
<feature type="transmembrane region" description="Helical" evidence="2">
    <location>
        <begin position="16"/>
        <end position="44"/>
    </location>
</feature>
<feature type="transmembrane region" description="Helical" evidence="2">
    <location>
        <begin position="479"/>
        <end position="497"/>
    </location>
</feature>
<dbReference type="EMBL" id="JBCGBO010000003">
    <property type="protein sequence ID" value="KAK9215148.1"/>
    <property type="molecule type" value="Genomic_DNA"/>
</dbReference>
<comment type="caution">
    <text evidence="3">The sequence shown here is derived from an EMBL/GenBank/DDBJ whole genome shotgun (WGS) entry which is preliminary data.</text>
</comment>
<feature type="transmembrane region" description="Helical" evidence="2">
    <location>
        <begin position="193"/>
        <end position="214"/>
    </location>
</feature>
<feature type="transmembrane region" description="Helical" evidence="2">
    <location>
        <begin position="445"/>
        <end position="467"/>
    </location>
</feature>
<dbReference type="PANTHER" id="PTHR36073:SF1">
    <property type="entry name" value="OS01G0962100 PROTEIN"/>
    <property type="match status" value="1"/>
</dbReference>
<keyword evidence="1" id="KW-0175">Coiled coil</keyword>
<evidence type="ECO:0000256" key="2">
    <source>
        <dbReference type="SAM" id="Phobius"/>
    </source>
</evidence>
<keyword evidence="4" id="KW-1185">Reference proteome</keyword>
<proteinExistence type="predicted"/>
<protein>
    <recommendedName>
        <fullName evidence="5">Late embryogenesis abundant protein LEA-2 subgroup domain-containing protein</fullName>
    </recommendedName>
</protein>
<dbReference type="PANTHER" id="PTHR36073">
    <property type="match status" value="1"/>
</dbReference>
<evidence type="ECO:0000313" key="4">
    <source>
        <dbReference type="Proteomes" id="UP001428341"/>
    </source>
</evidence>
<organism evidence="3 4">
    <name type="scientific">Citrus x changshan-huyou</name>
    <dbReference type="NCBI Taxonomy" id="2935761"/>
    <lineage>
        <taxon>Eukaryota</taxon>
        <taxon>Viridiplantae</taxon>
        <taxon>Streptophyta</taxon>
        <taxon>Embryophyta</taxon>
        <taxon>Tracheophyta</taxon>
        <taxon>Spermatophyta</taxon>
        <taxon>Magnoliopsida</taxon>
        <taxon>eudicotyledons</taxon>
        <taxon>Gunneridae</taxon>
        <taxon>Pentapetalae</taxon>
        <taxon>rosids</taxon>
        <taxon>malvids</taxon>
        <taxon>Sapindales</taxon>
        <taxon>Rutaceae</taxon>
        <taxon>Aurantioideae</taxon>
        <taxon>Citrus</taxon>
    </lineage>
</organism>
<name>A0AAP0MKH3_9ROSI</name>
<keyword evidence="2" id="KW-0472">Membrane</keyword>
<keyword evidence="2" id="KW-1133">Transmembrane helix</keyword>
<evidence type="ECO:0008006" key="5">
    <source>
        <dbReference type="Google" id="ProtNLM"/>
    </source>
</evidence>
<sequence>MPPKFLPPRRRITHPLIWLIAIICTILAIAVIIAGIVVFTGYLVMHPRIPVMSVVGAHLDLFQYDEAGLLETQVTIVIRMRNGNAKAGASFSDTSVYLFFDGLKIAQLVADPFEVSKNSSVDFNYVVESRPVPLDPELQEFADTSLKKDVVRFDLKGGSRTRWRIGVLGSVKFWQQVDIIMMDMNMMSLLQELMGMMIILVTKPIYICKWAFLFGMRTTFLVVHTWVELIKASISFHLTLIWRAIYYEKDYKNVQLEENLCEMQLELENLVWDRKILEDHLQAANRECKILESMFAELEDEHDKAIEKIELLERELQDLKDDTVQLKEICGKELWSFAGHDRNNEKKGSVADEYGVPYGIPSWKGSDIILQDMMKHKDTCENENKSNAELLTHLGTGLAPGTIPRNLDMNEVHNQRKAVAISQSLFSAVLSLLVGMTIWEAQDPCMPLVVALFTVVGMSLRSVIQLFSTIKNKPASDAVALLSFNWFILGTLTYPTLPKVARVLAPWALRFICRTLNWFGISLH</sequence>
<accession>A0AAP0MKH3</accession>
<keyword evidence="2" id="KW-0812">Transmembrane</keyword>
<feature type="transmembrane region" description="Helical" evidence="2">
    <location>
        <begin position="418"/>
        <end position="439"/>
    </location>
</feature>
<evidence type="ECO:0000256" key="1">
    <source>
        <dbReference type="SAM" id="Coils"/>
    </source>
</evidence>
<feature type="coiled-coil region" evidence="1">
    <location>
        <begin position="267"/>
        <end position="329"/>
    </location>
</feature>
<dbReference type="AlphaFoldDB" id="A0AAP0MKH3"/>
<reference evidence="3 4" key="1">
    <citation type="submission" date="2024-05" db="EMBL/GenBank/DDBJ databases">
        <title>Haplotype-resolved chromosome-level genome assembly of Huyou (Citrus changshanensis).</title>
        <authorList>
            <person name="Miao C."/>
            <person name="Chen W."/>
            <person name="Wu Y."/>
            <person name="Wang L."/>
            <person name="Zhao S."/>
            <person name="Grierson D."/>
            <person name="Xu C."/>
            <person name="Chen K."/>
        </authorList>
    </citation>
    <scope>NUCLEOTIDE SEQUENCE [LARGE SCALE GENOMIC DNA]</scope>
    <source>
        <strain evidence="3">01-14</strain>
        <tissue evidence="3">Leaf</tissue>
    </source>
</reference>
<gene>
    <name evidence="3" type="ORF">WN944_007151</name>
</gene>
<evidence type="ECO:0000313" key="3">
    <source>
        <dbReference type="EMBL" id="KAK9215148.1"/>
    </source>
</evidence>